<dbReference type="InterPro" id="IPR034136">
    <property type="entry name" value="TOPRIM_Topo6A/Spo11"/>
</dbReference>
<organism evidence="2 3">
    <name type="scientific">Wolfiporia cocos (strain MD-104)</name>
    <name type="common">Brown rot fungus</name>
    <dbReference type="NCBI Taxonomy" id="742152"/>
    <lineage>
        <taxon>Eukaryota</taxon>
        <taxon>Fungi</taxon>
        <taxon>Dikarya</taxon>
        <taxon>Basidiomycota</taxon>
        <taxon>Agaricomycotina</taxon>
        <taxon>Agaricomycetes</taxon>
        <taxon>Polyporales</taxon>
        <taxon>Phaeolaceae</taxon>
        <taxon>Wolfiporia</taxon>
    </lineage>
</organism>
<dbReference type="PANTHER" id="PTHR10848">
    <property type="entry name" value="MEIOTIC RECOMBINATION PROTEIN SPO11"/>
    <property type="match status" value="1"/>
</dbReference>
<dbReference type="PANTHER" id="PTHR10848:SF0">
    <property type="entry name" value="MEIOTIC RECOMBINATION PROTEIN SPO11"/>
    <property type="match status" value="1"/>
</dbReference>
<dbReference type="GO" id="GO:0042138">
    <property type="term" value="P:meiotic DNA double-strand break formation"/>
    <property type="evidence" value="ECO:0007669"/>
    <property type="project" value="TreeGrafter"/>
</dbReference>
<evidence type="ECO:0000313" key="2">
    <source>
        <dbReference type="EMBL" id="PCH43729.1"/>
    </source>
</evidence>
<dbReference type="GO" id="GO:0000228">
    <property type="term" value="C:nuclear chromosome"/>
    <property type="evidence" value="ECO:0007669"/>
    <property type="project" value="TreeGrafter"/>
</dbReference>
<dbReference type="InterPro" id="IPR002815">
    <property type="entry name" value="Spo11/TopoVI_A"/>
</dbReference>
<dbReference type="InterPro" id="IPR036078">
    <property type="entry name" value="Spo11/TopoVI_A_sf"/>
</dbReference>
<dbReference type="GO" id="GO:0003677">
    <property type="term" value="F:DNA binding"/>
    <property type="evidence" value="ECO:0007669"/>
    <property type="project" value="InterPro"/>
</dbReference>
<proteinExistence type="predicted"/>
<dbReference type="AlphaFoldDB" id="A0A2H3JXU9"/>
<name>A0A2H3JXU9_WOLCO</name>
<evidence type="ECO:0000313" key="3">
    <source>
        <dbReference type="Proteomes" id="UP000218811"/>
    </source>
</evidence>
<dbReference type="Proteomes" id="UP000218811">
    <property type="component" value="Unassembled WGS sequence"/>
</dbReference>
<dbReference type="EMBL" id="KB468146">
    <property type="protein sequence ID" value="PCH43729.1"/>
    <property type="molecule type" value="Genomic_DNA"/>
</dbReference>
<reference evidence="2 3" key="1">
    <citation type="journal article" date="2012" name="Science">
        <title>The Paleozoic origin of enzymatic lignin decomposition reconstructed from 31 fungal genomes.</title>
        <authorList>
            <person name="Floudas D."/>
            <person name="Binder M."/>
            <person name="Riley R."/>
            <person name="Barry K."/>
            <person name="Blanchette R.A."/>
            <person name="Henrissat B."/>
            <person name="Martinez A.T."/>
            <person name="Otillar R."/>
            <person name="Spatafora J.W."/>
            <person name="Yadav J.S."/>
            <person name="Aerts A."/>
            <person name="Benoit I."/>
            <person name="Boyd A."/>
            <person name="Carlson A."/>
            <person name="Copeland A."/>
            <person name="Coutinho P.M."/>
            <person name="de Vries R.P."/>
            <person name="Ferreira P."/>
            <person name="Findley K."/>
            <person name="Foster B."/>
            <person name="Gaskell J."/>
            <person name="Glotzer D."/>
            <person name="Gorecki P."/>
            <person name="Heitman J."/>
            <person name="Hesse C."/>
            <person name="Hori C."/>
            <person name="Igarashi K."/>
            <person name="Jurgens J.A."/>
            <person name="Kallen N."/>
            <person name="Kersten P."/>
            <person name="Kohler A."/>
            <person name="Kuees U."/>
            <person name="Kumar T.K.A."/>
            <person name="Kuo A."/>
            <person name="LaButti K."/>
            <person name="Larrondo L.F."/>
            <person name="Lindquist E."/>
            <person name="Ling A."/>
            <person name="Lombard V."/>
            <person name="Lucas S."/>
            <person name="Lundell T."/>
            <person name="Martin R."/>
            <person name="McLaughlin D.J."/>
            <person name="Morgenstern I."/>
            <person name="Morin E."/>
            <person name="Murat C."/>
            <person name="Nagy L.G."/>
            <person name="Nolan M."/>
            <person name="Ohm R.A."/>
            <person name="Patyshakuliyeva A."/>
            <person name="Rokas A."/>
            <person name="Ruiz-Duenas F.J."/>
            <person name="Sabat G."/>
            <person name="Salamov A."/>
            <person name="Samejima M."/>
            <person name="Schmutz J."/>
            <person name="Slot J.C."/>
            <person name="St John F."/>
            <person name="Stenlid J."/>
            <person name="Sun H."/>
            <person name="Sun S."/>
            <person name="Syed K."/>
            <person name="Tsang A."/>
            <person name="Wiebenga A."/>
            <person name="Young D."/>
            <person name="Pisabarro A."/>
            <person name="Eastwood D.C."/>
            <person name="Martin F."/>
            <person name="Cullen D."/>
            <person name="Grigoriev I.V."/>
            <person name="Hibbett D.S."/>
        </authorList>
    </citation>
    <scope>NUCLEOTIDE SEQUENCE [LARGE SCALE GENOMIC DNA]</scope>
    <source>
        <strain evidence="2 3">MD-104</strain>
    </source>
</reference>
<dbReference type="OrthoDB" id="5377392at2759"/>
<sequence>MSMQHENERLAAERVKWLGIMTSELATLGISKDALLPMTKHDEKKALSMLRRTNLPRHWRKELQYMLHNRRKAEIEIITDGSLKASGDNHHDDSEAVHALGSKLPSLRSYQEPMLVRYLLGKISPRIAK</sequence>
<dbReference type="GO" id="GO:0000706">
    <property type="term" value="P:meiotic DNA double-strand break processing"/>
    <property type="evidence" value="ECO:0007669"/>
    <property type="project" value="TreeGrafter"/>
</dbReference>
<dbReference type="Pfam" id="PF21180">
    <property type="entry name" value="TOP6A-Spo11_Toprim"/>
    <property type="match status" value="1"/>
</dbReference>
<feature type="domain" description="Topoisomerase 6 subunit A/Spo11 TOPRIM" evidence="1">
    <location>
        <begin position="1"/>
        <end position="84"/>
    </location>
</feature>
<dbReference type="STRING" id="742152.A0A2H3JXU9"/>
<accession>A0A2H3JXU9</accession>
<dbReference type="SUPFAM" id="SSF56726">
    <property type="entry name" value="DNA topoisomerase IV, alpha subunit"/>
    <property type="match status" value="1"/>
</dbReference>
<protein>
    <recommendedName>
        <fullName evidence="1">Topoisomerase 6 subunit A/Spo11 TOPRIM domain-containing protein</fullName>
    </recommendedName>
</protein>
<gene>
    <name evidence="2" type="ORF">WOLCODRAFT_104050</name>
</gene>
<dbReference type="Gene3D" id="3.40.1360.10">
    <property type="match status" value="1"/>
</dbReference>
<dbReference type="GO" id="GO:0003918">
    <property type="term" value="F:DNA topoisomerase type II (double strand cut, ATP-hydrolyzing) activity"/>
    <property type="evidence" value="ECO:0007669"/>
    <property type="project" value="InterPro"/>
</dbReference>
<keyword evidence="3" id="KW-1185">Reference proteome</keyword>
<evidence type="ECO:0000259" key="1">
    <source>
        <dbReference type="Pfam" id="PF21180"/>
    </source>
</evidence>
<dbReference type="GO" id="GO:0007131">
    <property type="term" value="P:reciprocal meiotic recombination"/>
    <property type="evidence" value="ECO:0007669"/>
    <property type="project" value="TreeGrafter"/>
</dbReference>